<organism evidence="3 4">
    <name type="scientific">Novosphingobium marinum</name>
    <dbReference type="NCBI Taxonomy" id="1514948"/>
    <lineage>
        <taxon>Bacteria</taxon>
        <taxon>Pseudomonadati</taxon>
        <taxon>Pseudomonadota</taxon>
        <taxon>Alphaproteobacteria</taxon>
        <taxon>Sphingomonadales</taxon>
        <taxon>Sphingomonadaceae</taxon>
        <taxon>Novosphingobium</taxon>
    </lineage>
</organism>
<proteinExistence type="predicted"/>
<dbReference type="SUPFAM" id="SSF50129">
    <property type="entry name" value="GroES-like"/>
    <property type="match status" value="1"/>
</dbReference>
<dbReference type="PANTHER" id="PTHR43205">
    <property type="entry name" value="PROSTAGLANDIN REDUCTASE"/>
    <property type="match status" value="1"/>
</dbReference>
<evidence type="ECO:0000259" key="2">
    <source>
        <dbReference type="SMART" id="SM00829"/>
    </source>
</evidence>
<dbReference type="GO" id="GO:0016628">
    <property type="term" value="F:oxidoreductase activity, acting on the CH-CH group of donors, NAD or NADP as acceptor"/>
    <property type="evidence" value="ECO:0007669"/>
    <property type="project" value="InterPro"/>
</dbReference>
<dbReference type="EMBL" id="JACBZF010000001">
    <property type="protein sequence ID" value="NYH94063.1"/>
    <property type="molecule type" value="Genomic_DNA"/>
</dbReference>
<dbReference type="RefSeq" id="WP_179406019.1">
    <property type="nucleotide sequence ID" value="NZ_BMGF01000001.1"/>
</dbReference>
<dbReference type="SMART" id="SM00829">
    <property type="entry name" value="PKS_ER"/>
    <property type="match status" value="1"/>
</dbReference>
<dbReference type="InterPro" id="IPR036291">
    <property type="entry name" value="NAD(P)-bd_dom_sf"/>
</dbReference>
<dbReference type="CDD" id="cd05288">
    <property type="entry name" value="PGDH"/>
    <property type="match status" value="1"/>
</dbReference>
<dbReference type="Pfam" id="PF00107">
    <property type="entry name" value="ADH_zinc_N"/>
    <property type="match status" value="1"/>
</dbReference>
<dbReference type="Proteomes" id="UP000522081">
    <property type="component" value="Unassembled WGS sequence"/>
</dbReference>
<dbReference type="InterPro" id="IPR045010">
    <property type="entry name" value="MDR_fam"/>
</dbReference>
<dbReference type="Gene3D" id="3.90.180.10">
    <property type="entry name" value="Medium-chain alcohol dehydrogenases, catalytic domain"/>
    <property type="match status" value="1"/>
</dbReference>
<sequence>MTKNRYWRLDRNPEGNDFDSALSLVDGELPPLEDGQVRIRNEYLSMDAGTRMWMGPREDGYQPPLPLGQPMAGLAIGRVTESRDDRYPEGTMMRAFGQWADYSTIVPDEAWAVALDESVEDIRDHFGALGLNGWTALHGLQDVIGIGEGDILVVSAAAGATGMLACQAGRNLGARVIGIAGGPEKCSFLVEKIGCEMAIDYKNEDVAKAIRGFGEKPTAYFENVGGEILDAVLPNMALRGRIGICGLVAGYDLDEPMPGPKHFDKILMNRLRVEGIFIPDVPERGPALYETLLGWLREDRIFLPFDETEGLDNTLVAYNRMMTGKNIGKVIVKL</sequence>
<gene>
    <name evidence="3" type="ORF">FHS75_000368</name>
</gene>
<dbReference type="InterPro" id="IPR020843">
    <property type="entry name" value="ER"/>
</dbReference>
<keyword evidence="4" id="KW-1185">Reference proteome</keyword>
<dbReference type="InterPro" id="IPR041694">
    <property type="entry name" value="ADH_N_2"/>
</dbReference>
<evidence type="ECO:0000256" key="1">
    <source>
        <dbReference type="ARBA" id="ARBA00023002"/>
    </source>
</evidence>
<name>A0A7Y9XVS6_9SPHN</name>
<dbReference type="InterPro" id="IPR013149">
    <property type="entry name" value="ADH-like_C"/>
</dbReference>
<dbReference type="PANTHER" id="PTHR43205:SF7">
    <property type="entry name" value="PROSTAGLANDIN REDUCTASE 1"/>
    <property type="match status" value="1"/>
</dbReference>
<evidence type="ECO:0000313" key="3">
    <source>
        <dbReference type="EMBL" id="NYH94063.1"/>
    </source>
</evidence>
<accession>A0A7Y9XVS6</accession>
<dbReference type="SUPFAM" id="SSF51735">
    <property type="entry name" value="NAD(P)-binding Rossmann-fold domains"/>
    <property type="match status" value="1"/>
</dbReference>
<protein>
    <recommendedName>
        <fullName evidence="2">Enoyl reductase (ER) domain-containing protein</fullName>
    </recommendedName>
</protein>
<keyword evidence="1" id="KW-0560">Oxidoreductase</keyword>
<dbReference type="Pfam" id="PF16884">
    <property type="entry name" value="ADH_N_2"/>
    <property type="match status" value="1"/>
</dbReference>
<reference evidence="3 4" key="1">
    <citation type="submission" date="2020-07" db="EMBL/GenBank/DDBJ databases">
        <title>Genomic Encyclopedia of Type Strains, Phase IV (KMG-IV): sequencing the most valuable type-strain genomes for metagenomic binning, comparative biology and taxonomic classification.</title>
        <authorList>
            <person name="Goeker M."/>
        </authorList>
    </citation>
    <scope>NUCLEOTIDE SEQUENCE [LARGE SCALE GENOMIC DNA]</scope>
    <source>
        <strain evidence="3 4">DSM 29043</strain>
    </source>
</reference>
<dbReference type="Gene3D" id="3.40.50.720">
    <property type="entry name" value="NAD(P)-binding Rossmann-like Domain"/>
    <property type="match status" value="1"/>
</dbReference>
<comment type="caution">
    <text evidence="3">The sequence shown here is derived from an EMBL/GenBank/DDBJ whole genome shotgun (WGS) entry which is preliminary data.</text>
</comment>
<feature type="domain" description="Enoyl reductase (ER)" evidence="2">
    <location>
        <begin position="17"/>
        <end position="332"/>
    </location>
</feature>
<dbReference type="InterPro" id="IPR011032">
    <property type="entry name" value="GroES-like_sf"/>
</dbReference>
<dbReference type="AlphaFoldDB" id="A0A7Y9XVS6"/>
<evidence type="ECO:0000313" key="4">
    <source>
        <dbReference type="Proteomes" id="UP000522081"/>
    </source>
</evidence>